<evidence type="ECO:0000256" key="1">
    <source>
        <dbReference type="SAM" id="Phobius"/>
    </source>
</evidence>
<keyword evidence="1" id="KW-0812">Transmembrane</keyword>
<keyword evidence="1" id="KW-1133">Transmembrane helix</keyword>
<keyword evidence="1" id="KW-0472">Membrane</keyword>
<accession>A0A0R2RK68</accession>
<sequence>MIERFGLGWFWAGLVWASLGQAEIFILQREAGAELVSVQEVREEGGKISYREMDGTVREVEKEKILTKLPSTPLAEQELTREEAVAAINAILEAKAKHPALAEPLQREVEIWKERLDKMPNSEDPEALAKAEASFTAAVERIVPAAYAPKKNYTLDELVQQLAALDGLAREFPERAGEVEKLASPWRVEEEQHRAGKKKFEGRWFEPQEWEQERFARQGAAKSAFLETIETPAVSPILLGQGIFLVTLALFLGGALLGFSFLYHGVVELMRYRAWWKGAAWTLAGMILFAVVARGGVLAVAVPEPLPFGVGAEGQTLDDLVWMQAGLQEPLPQEIRLTDGEVNSWWDRRLRFAPMDVTDVLAVSVVSWRIQFVDGGMNLERAGRWLGQTLLLRHKLIFSRSEKGEDIYRVEASLGKLPLPPVLVLRTWNQWVESLFQQAKLCPGATGVKLERLEKGAVVLSAP</sequence>
<organism evidence="2 3">
    <name type="scientific">Verrucomicrobia subdivision 6 bacterium BACL9 MAG-120507-bin52</name>
    <dbReference type="NCBI Taxonomy" id="1655590"/>
    <lineage>
        <taxon>Bacteria</taxon>
        <taxon>Pseudomonadati</taxon>
        <taxon>Verrucomicrobiota</taxon>
        <taxon>Verrucomicrobiia</taxon>
        <taxon>Verrucomicrobiales</taxon>
        <taxon>Verrucomicrobia subdivision 6</taxon>
    </lineage>
</organism>
<name>A0A0R2RK68_9BACT</name>
<protein>
    <submittedName>
        <fullName evidence="2">Uncharacterized protein</fullName>
    </submittedName>
</protein>
<dbReference type="EMBL" id="LIBO01000008">
    <property type="protein sequence ID" value="KRO63096.1"/>
    <property type="molecule type" value="Genomic_DNA"/>
</dbReference>
<comment type="caution">
    <text evidence="2">The sequence shown here is derived from an EMBL/GenBank/DDBJ whole genome shotgun (WGS) entry which is preliminary data.</text>
</comment>
<dbReference type="AlphaFoldDB" id="A0A0R2RK68"/>
<feature type="transmembrane region" description="Helical" evidence="1">
    <location>
        <begin position="278"/>
        <end position="302"/>
    </location>
</feature>
<evidence type="ECO:0000313" key="2">
    <source>
        <dbReference type="EMBL" id="KRO63096.1"/>
    </source>
</evidence>
<proteinExistence type="predicted"/>
<evidence type="ECO:0000313" key="3">
    <source>
        <dbReference type="Proteomes" id="UP000051269"/>
    </source>
</evidence>
<dbReference type="Proteomes" id="UP000051269">
    <property type="component" value="Unassembled WGS sequence"/>
</dbReference>
<reference evidence="2 3" key="1">
    <citation type="submission" date="2015-10" db="EMBL/GenBank/DDBJ databases">
        <title>Metagenome-Assembled Genomes uncover a global brackish microbiome.</title>
        <authorList>
            <person name="Hugerth L.W."/>
            <person name="Larsson J."/>
            <person name="Alneberg J."/>
            <person name="Lindh M.V."/>
            <person name="Legrand C."/>
            <person name="Pinhassi J."/>
            <person name="Andersson A.F."/>
        </authorList>
    </citation>
    <scope>NUCLEOTIDE SEQUENCE [LARGE SCALE GENOMIC DNA]</scope>
    <source>
        <strain evidence="2">BACL18 MAG-120507-bin52</strain>
    </source>
</reference>
<gene>
    <name evidence="2" type="ORF">ABR82_01015</name>
</gene>
<feature type="transmembrane region" description="Helical" evidence="1">
    <location>
        <begin position="242"/>
        <end position="266"/>
    </location>
</feature>